<dbReference type="SUPFAM" id="SSF48452">
    <property type="entry name" value="TPR-like"/>
    <property type="match status" value="2"/>
</dbReference>
<dbReference type="Gene3D" id="1.25.40.10">
    <property type="entry name" value="Tetratricopeptide repeat domain"/>
    <property type="match status" value="2"/>
</dbReference>
<name>A0A0B4GIJ9_METGA</name>
<dbReference type="SUPFAM" id="SSF52540">
    <property type="entry name" value="P-loop containing nucleoside triphosphate hydrolases"/>
    <property type="match status" value="1"/>
</dbReference>
<dbReference type="Proteomes" id="UP000031192">
    <property type="component" value="Unassembled WGS sequence"/>
</dbReference>
<dbReference type="InterPro" id="IPR054471">
    <property type="entry name" value="GPIID_WHD"/>
</dbReference>
<dbReference type="PANTHER" id="PTHR10039">
    <property type="entry name" value="AMELOGENIN"/>
    <property type="match status" value="1"/>
</dbReference>
<evidence type="ECO:0000256" key="1">
    <source>
        <dbReference type="ARBA" id="ARBA00022737"/>
    </source>
</evidence>
<evidence type="ECO:0000256" key="2">
    <source>
        <dbReference type="SAM" id="MobiDB-lite"/>
    </source>
</evidence>
<dbReference type="Pfam" id="PF22939">
    <property type="entry name" value="WHD_GPIID"/>
    <property type="match status" value="1"/>
</dbReference>
<evidence type="ECO:0000259" key="4">
    <source>
        <dbReference type="Pfam" id="PF24883"/>
    </source>
</evidence>
<dbReference type="OrthoDB" id="539213at2759"/>
<dbReference type="InterPro" id="IPR027417">
    <property type="entry name" value="P-loop_NTPase"/>
</dbReference>
<dbReference type="Pfam" id="PF13424">
    <property type="entry name" value="TPR_12"/>
    <property type="match status" value="1"/>
</dbReference>
<accession>A0A0B4GIJ9</accession>
<reference evidence="5 6" key="1">
    <citation type="journal article" date="2014" name="Proc. Natl. Acad. Sci. U.S.A.">
        <title>Trajectory and genomic determinants of fungal-pathogen speciation and host adaptation.</title>
        <authorList>
            <person name="Hu X."/>
            <person name="Xiao G."/>
            <person name="Zheng P."/>
            <person name="Shang Y."/>
            <person name="Su Y."/>
            <person name="Zhang X."/>
            <person name="Liu X."/>
            <person name="Zhan S."/>
            <person name="St Leger R.J."/>
            <person name="Wang C."/>
        </authorList>
    </citation>
    <scope>NUCLEOTIDE SEQUENCE [LARGE SCALE GENOMIC DNA]</scope>
    <source>
        <strain evidence="5 6">ARSEF 977</strain>
    </source>
</reference>
<dbReference type="HOGENOM" id="CLU_018057_0_0_1"/>
<gene>
    <name evidence="5" type="ORF">MGU_10322</name>
</gene>
<dbReference type="Pfam" id="PF24883">
    <property type="entry name" value="NPHP3_N"/>
    <property type="match status" value="1"/>
</dbReference>
<sequence length="826" mass="92677">MEGSGKKRAFSASGNPGSEQAARKRHRLPQTCEWVRQEPVYQAWKSWNESSSPVLWIQGPVGIGKTFLADFIAGDVVGVSDESPVLTTHCTAQSTPALLVHDLAAQLISCPEARDLVKIRVSKLVDNTHTGIGSLPYDASYKIWDEFRFLVKESPRLTLIIDGLDELPDESLSHLKFDLPSKLVELTTILAGHVRLLVLSRPQASILRALRDSPTIQVTAAKVADDMRRFCSSEAAKYPQLGSEADNVSTTVARKSEGIFVWASLAIKVVANDTEINKGNIDSHLERLPTSLNQLYRDSFAQQSKDLPQTRIRIMLRDSILRWLAFSTRPMTLAEVANAISAETNIFIADMEATAVQVCGSLVKFEDGHVRLVHHSLRDFLHSQASAPAENGATWIGEQHQKMATCLLAYLMHSSFRHIADLPSSNDFRNLYPLADYACLYWVHHLSLSKDDQHLKDQVELFFQSSNAREWIIKLLPELLAHSVLPIPPRPPINARFFYISMLKAQVVNYFEQDRRSKVRQNLDRWLESIYEGLFAETSTNEKLTPTECLRRRIELAELYSWLPERGDRVAPQLREAIDISSRSMDGDKCRDLLTAARQALADELKRNGRYADAQELLKGLIEDMTRTSSDENPALPFACDSLGWVLSRQGNLEEANTFLRKALDASVKQFGSSSPHTLRSRLTLAEVLVKLGRNEEAQELYSFLENQLRKSDRDGGQITGDLPKDAVADLNILAGIYMQQGKYSEAKSTFRMVVDERKKMFGANSRLTLWAEMQYGLAANGEGNAEQAEVILSGLLPRQIDVLGLEHQDVKDVTKVLQDIKEKQT</sequence>
<evidence type="ECO:0000313" key="6">
    <source>
        <dbReference type="Proteomes" id="UP000031192"/>
    </source>
</evidence>
<feature type="region of interest" description="Disordered" evidence="2">
    <location>
        <begin position="1"/>
        <end position="28"/>
    </location>
</feature>
<dbReference type="InterPro" id="IPR011990">
    <property type="entry name" value="TPR-like_helical_dom_sf"/>
</dbReference>
<keyword evidence="1" id="KW-0677">Repeat</keyword>
<protein>
    <submittedName>
        <fullName evidence="5">NACHT and Ankyrin domain protein</fullName>
    </submittedName>
</protein>
<dbReference type="Gene3D" id="3.40.50.300">
    <property type="entry name" value="P-loop containing nucleotide triphosphate hydrolases"/>
    <property type="match status" value="1"/>
</dbReference>
<dbReference type="EMBL" id="AZNH01000091">
    <property type="protein sequence ID" value="KID82338.1"/>
    <property type="molecule type" value="Genomic_DNA"/>
</dbReference>
<evidence type="ECO:0000259" key="3">
    <source>
        <dbReference type="Pfam" id="PF22939"/>
    </source>
</evidence>
<evidence type="ECO:0000313" key="5">
    <source>
        <dbReference type="EMBL" id="KID82338.1"/>
    </source>
</evidence>
<dbReference type="AlphaFoldDB" id="A0A0B4GIJ9"/>
<keyword evidence="6" id="KW-1185">Reference proteome</keyword>
<feature type="domain" description="GPI inositol-deacylase winged helix" evidence="3">
    <location>
        <begin position="318"/>
        <end position="384"/>
    </location>
</feature>
<proteinExistence type="predicted"/>
<comment type="caution">
    <text evidence="5">The sequence shown here is derived from an EMBL/GenBank/DDBJ whole genome shotgun (WGS) entry which is preliminary data.</text>
</comment>
<feature type="domain" description="Nephrocystin 3-like N-terminal" evidence="4">
    <location>
        <begin position="30"/>
        <end position="201"/>
    </location>
</feature>
<dbReference type="PANTHER" id="PTHR10039:SF15">
    <property type="entry name" value="NACHT DOMAIN-CONTAINING PROTEIN"/>
    <property type="match status" value="1"/>
</dbReference>
<dbReference type="InterPro" id="IPR056884">
    <property type="entry name" value="NPHP3-like_N"/>
</dbReference>
<organism evidence="5 6">
    <name type="scientific">Metarhizium guizhouense (strain ARSEF 977)</name>
    <dbReference type="NCBI Taxonomy" id="1276136"/>
    <lineage>
        <taxon>Eukaryota</taxon>
        <taxon>Fungi</taxon>
        <taxon>Dikarya</taxon>
        <taxon>Ascomycota</taxon>
        <taxon>Pezizomycotina</taxon>
        <taxon>Sordariomycetes</taxon>
        <taxon>Hypocreomycetidae</taxon>
        <taxon>Hypocreales</taxon>
        <taxon>Clavicipitaceae</taxon>
        <taxon>Metarhizium</taxon>
    </lineage>
</organism>